<proteinExistence type="inferred from homology"/>
<comment type="similarity">
    <text evidence="1 5">Belongs to the peptidase S8 family.</text>
</comment>
<comment type="caution">
    <text evidence="5">Lacks conserved residue(s) required for the propagation of feature annotation.</text>
</comment>
<dbReference type="InterPro" id="IPR036852">
    <property type="entry name" value="Peptidase_S8/S53_dom_sf"/>
</dbReference>
<dbReference type="PANTHER" id="PTHR43806">
    <property type="entry name" value="PEPTIDASE S8"/>
    <property type="match status" value="1"/>
</dbReference>
<keyword evidence="4" id="KW-0720">Serine protease</keyword>
<dbReference type="Gene3D" id="3.40.50.200">
    <property type="entry name" value="Peptidase S8/S53 domain"/>
    <property type="match status" value="1"/>
</dbReference>
<name>A0A9J6RFN7_9BACI</name>
<dbReference type="InterPro" id="IPR023828">
    <property type="entry name" value="Peptidase_S8_Ser-AS"/>
</dbReference>
<feature type="domain" description="Peptidase S8/S53" evidence="6">
    <location>
        <begin position="4"/>
        <end position="173"/>
    </location>
</feature>
<keyword evidence="3" id="KW-0378">Hydrolase</keyword>
<evidence type="ECO:0000313" key="7">
    <source>
        <dbReference type="EMBL" id="MCZ0704220.1"/>
    </source>
</evidence>
<dbReference type="Proteomes" id="UP001084197">
    <property type="component" value="Unassembled WGS sequence"/>
</dbReference>
<dbReference type="AlphaFoldDB" id="A0A9J6RFN7"/>
<gene>
    <name evidence="7" type="ORF">OWO01_13495</name>
</gene>
<keyword evidence="8" id="KW-1185">Reference proteome</keyword>
<evidence type="ECO:0000256" key="1">
    <source>
        <dbReference type="ARBA" id="ARBA00011073"/>
    </source>
</evidence>
<dbReference type="PANTHER" id="PTHR43806:SF11">
    <property type="entry name" value="CEREVISIN-RELATED"/>
    <property type="match status" value="1"/>
</dbReference>
<evidence type="ECO:0000256" key="2">
    <source>
        <dbReference type="ARBA" id="ARBA00022670"/>
    </source>
</evidence>
<evidence type="ECO:0000256" key="3">
    <source>
        <dbReference type="ARBA" id="ARBA00022801"/>
    </source>
</evidence>
<organism evidence="7 8">
    <name type="scientific">Natronobacillus azotifigens</name>
    <dbReference type="NCBI Taxonomy" id="472978"/>
    <lineage>
        <taxon>Bacteria</taxon>
        <taxon>Bacillati</taxon>
        <taxon>Bacillota</taxon>
        <taxon>Bacilli</taxon>
        <taxon>Bacillales</taxon>
        <taxon>Bacillaceae</taxon>
        <taxon>Natronobacillus</taxon>
    </lineage>
</organism>
<dbReference type="InterPro" id="IPR050131">
    <property type="entry name" value="Peptidase_S8_subtilisin-like"/>
</dbReference>
<dbReference type="PROSITE" id="PS51892">
    <property type="entry name" value="SUBTILASE"/>
    <property type="match status" value="1"/>
</dbReference>
<dbReference type="GO" id="GO:0004252">
    <property type="term" value="F:serine-type endopeptidase activity"/>
    <property type="evidence" value="ECO:0007669"/>
    <property type="project" value="InterPro"/>
</dbReference>
<protein>
    <submittedName>
        <fullName evidence="7">S8/S53 family peptidase</fullName>
    </submittedName>
</protein>
<keyword evidence="2" id="KW-0645">Protease</keyword>
<evidence type="ECO:0000256" key="4">
    <source>
        <dbReference type="ARBA" id="ARBA00022825"/>
    </source>
</evidence>
<dbReference type="EMBL" id="JAPRAT010000030">
    <property type="protein sequence ID" value="MCZ0704220.1"/>
    <property type="molecule type" value="Genomic_DNA"/>
</dbReference>
<evidence type="ECO:0000259" key="6">
    <source>
        <dbReference type="Pfam" id="PF00082"/>
    </source>
</evidence>
<accession>A0A9J6RFN7</accession>
<dbReference type="CDD" id="cd00306">
    <property type="entry name" value="Peptidases_S8_S53"/>
    <property type="match status" value="1"/>
</dbReference>
<dbReference type="PROSITE" id="PS00138">
    <property type="entry name" value="SUBTILASE_SER"/>
    <property type="match status" value="1"/>
</dbReference>
<sequence>MRNIVPAATIYSAKVCIDDDIDEEDVFRALDWVITLPEVKCINLSLGIDAKCLGDCDLANKINAMTKMGYIIVAAMGNQDSLTHCPACAEGAISVGSLDEKGKKVASFSSQGHINSNKPDLVAPGNGTQLILGIPSPFHGTSFAAPIVTGVLGATYNMFEQGKNVKEYIVSSCEPLLDVPRTKQGYGKLNLKKYLEEITCRR</sequence>
<dbReference type="GO" id="GO:0006508">
    <property type="term" value="P:proteolysis"/>
    <property type="evidence" value="ECO:0007669"/>
    <property type="project" value="UniProtKB-KW"/>
</dbReference>
<dbReference type="SUPFAM" id="SSF52743">
    <property type="entry name" value="Subtilisin-like"/>
    <property type="match status" value="1"/>
</dbReference>
<dbReference type="Pfam" id="PF00082">
    <property type="entry name" value="Peptidase_S8"/>
    <property type="match status" value="1"/>
</dbReference>
<reference evidence="7" key="1">
    <citation type="submission" date="2022-11" db="EMBL/GenBank/DDBJ databases">
        <title>WGS of Natronobacillus azotifigens 24KS-1, an anaerobic diazotrophic haloalkaliphile from soda-rich habitats.</title>
        <authorList>
            <person name="Sorokin D.Y."/>
            <person name="Merkel A.Y."/>
        </authorList>
    </citation>
    <scope>NUCLEOTIDE SEQUENCE</scope>
    <source>
        <strain evidence="7">24KS-1</strain>
    </source>
</reference>
<evidence type="ECO:0000256" key="5">
    <source>
        <dbReference type="PROSITE-ProRule" id="PRU01240"/>
    </source>
</evidence>
<dbReference type="RefSeq" id="WP_268780990.1">
    <property type="nucleotide sequence ID" value="NZ_JAPRAT010000030.1"/>
</dbReference>
<dbReference type="InterPro" id="IPR000209">
    <property type="entry name" value="Peptidase_S8/S53_dom"/>
</dbReference>
<evidence type="ECO:0000313" key="8">
    <source>
        <dbReference type="Proteomes" id="UP001084197"/>
    </source>
</evidence>
<comment type="caution">
    <text evidence="7">The sequence shown here is derived from an EMBL/GenBank/DDBJ whole genome shotgun (WGS) entry which is preliminary data.</text>
</comment>